<reference evidence="3" key="1">
    <citation type="journal article" date="2021" name="Nat. Commun.">
        <title>Genetic determinants of endophytism in the Arabidopsis root mycobiome.</title>
        <authorList>
            <person name="Mesny F."/>
            <person name="Miyauchi S."/>
            <person name="Thiergart T."/>
            <person name="Pickel B."/>
            <person name="Atanasova L."/>
            <person name="Karlsson M."/>
            <person name="Huettel B."/>
            <person name="Barry K.W."/>
            <person name="Haridas S."/>
            <person name="Chen C."/>
            <person name="Bauer D."/>
            <person name="Andreopoulos W."/>
            <person name="Pangilinan J."/>
            <person name="LaButti K."/>
            <person name="Riley R."/>
            <person name="Lipzen A."/>
            <person name="Clum A."/>
            <person name="Drula E."/>
            <person name="Henrissat B."/>
            <person name="Kohler A."/>
            <person name="Grigoriev I.V."/>
            <person name="Martin F.M."/>
            <person name="Hacquard S."/>
        </authorList>
    </citation>
    <scope>NUCLEOTIDE SEQUENCE</scope>
    <source>
        <strain evidence="3">MPI-CAGE-AT-0023</strain>
    </source>
</reference>
<dbReference type="InterPro" id="IPR051911">
    <property type="entry name" value="SDR_oxidoreductase"/>
</dbReference>
<dbReference type="PANTHER" id="PTHR43976">
    <property type="entry name" value="SHORT CHAIN DEHYDROGENASE"/>
    <property type="match status" value="1"/>
</dbReference>
<keyword evidence="4" id="KW-1185">Reference proteome</keyword>
<name>A0A9P9GUU5_FUSRE</name>
<comment type="similarity">
    <text evidence="1">Belongs to the short-chain dehydrogenases/reductases (SDR) family.</text>
</comment>
<dbReference type="OrthoDB" id="1274115at2759"/>
<dbReference type="AlphaFoldDB" id="A0A9P9GUU5"/>
<dbReference type="GeneID" id="70225786"/>
<protein>
    <submittedName>
        <fullName evidence="3">Uncharacterized protein</fullName>
    </submittedName>
</protein>
<dbReference type="EMBL" id="JAGMUX010000011">
    <property type="protein sequence ID" value="KAH7244552.1"/>
    <property type="molecule type" value="Genomic_DNA"/>
</dbReference>
<evidence type="ECO:0000256" key="2">
    <source>
        <dbReference type="ARBA" id="ARBA00023002"/>
    </source>
</evidence>
<gene>
    <name evidence="3" type="ORF">BKA55DRAFT_595645</name>
</gene>
<dbReference type="CDD" id="cd05374">
    <property type="entry name" value="17beta-HSD-like_SDR_c"/>
    <property type="match status" value="1"/>
</dbReference>
<evidence type="ECO:0000313" key="3">
    <source>
        <dbReference type="EMBL" id="KAH7244552.1"/>
    </source>
</evidence>
<dbReference type="PRINTS" id="PR00081">
    <property type="entry name" value="GDHRDH"/>
</dbReference>
<keyword evidence="2" id="KW-0560">Oxidoreductase</keyword>
<organism evidence="3 4">
    <name type="scientific">Fusarium redolens</name>
    <dbReference type="NCBI Taxonomy" id="48865"/>
    <lineage>
        <taxon>Eukaryota</taxon>
        <taxon>Fungi</taxon>
        <taxon>Dikarya</taxon>
        <taxon>Ascomycota</taxon>
        <taxon>Pezizomycotina</taxon>
        <taxon>Sordariomycetes</taxon>
        <taxon>Hypocreomycetidae</taxon>
        <taxon>Hypocreales</taxon>
        <taxon>Nectriaceae</taxon>
        <taxon>Fusarium</taxon>
        <taxon>Fusarium redolens species complex</taxon>
    </lineage>
</organism>
<evidence type="ECO:0000313" key="4">
    <source>
        <dbReference type="Proteomes" id="UP000720189"/>
    </source>
</evidence>
<comment type="caution">
    <text evidence="3">The sequence shown here is derived from an EMBL/GenBank/DDBJ whole genome shotgun (WGS) entry which is preliminary data.</text>
</comment>
<accession>A0A9P9GUU5</accession>
<dbReference type="RefSeq" id="XP_046047775.1">
    <property type="nucleotide sequence ID" value="XM_046195832.1"/>
</dbReference>
<dbReference type="PANTHER" id="PTHR43976:SF16">
    <property type="entry name" value="SHORT-CHAIN DEHYDROGENASE_REDUCTASE FAMILY PROTEIN"/>
    <property type="match status" value="1"/>
</dbReference>
<evidence type="ECO:0000256" key="1">
    <source>
        <dbReference type="ARBA" id="ARBA00006484"/>
    </source>
</evidence>
<dbReference type="InterPro" id="IPR002347">
    <property type="entry name" value="SDR_fam"/>
</dbReference>
<dbReference type="Proteomes" id="UP000720189">
    <property type="component" value="Unassembled WGS sequence"/>
</dbReference>
<proteinExistence type="inferred from homology"/>
<dbReference type="InterPro" id="IPR036291">
    <property type="entry name" value="NAD(P)-bd_dom_sf"/>
</dbReference>
<dbReference type="Gene3D" id="3.40.50.720">
    <property type="entry name" value="NAD(P)-binding Rossmann-like Domain"/>
    <property type="match status" value="1"/>
</dbReference>
<dbReference type="SUPFAM" id="SSF51735">
    <property type="entry name" value="NAD(P)-binding Rossmann-fold domains"/>
    <property type="match status" value="1"/>
</dbReference>
<dbReference type="GO" id="GO:0016491">
    <property type="term" value="F:oxidoreductase activity"/>
    <property type="evidence" value="ECO:0007669"/>
    <property type="project" value="UniProtKB-KW"/>
</dbReference>
<sequence length="287" mass="31561">MSQLVWLVTGCSSGFGSEFVRQILSRGDKVIATARNSARIESLASQGAAVLELDVTHSQGDIDRIIAHAITIYGHIDVLVNNAGFVAAGSWEDLSYDEFVASFETNVFGPIKVTRAVLPHMRAKKSGTMVFISSLSGWVGHQFTGAYAGSKFALEGQFPRFCVVESLHKETEPLGLRTLLMEPGRFRTPLLSAGHLRSKQSQIPDYELASETHHNHLHGGDLKQPGNPEKFVKIVLDLVRQEGCAEAKNIPFRLPVGRDAVEEIGAKAREVMETLQDWDSIITETEY</sequence>
<dbReference type="Pfam" id="PF00106">
    <property type="entry name" value="adh_short"/>
    <property type="match status" value="1"/>
</dbReference>